<dbReference type="OrthoDB" id="5952792at2"/>
<evidence type="ECO:0000313" key="2">
    <source>
        <dbReference type="EMBL" id="RYB94529.1"/>
    </source>
</evidence>
<feature type="compositionally biased region" description="Basic and acidic residues" evidence="1">
    <location>
        <begin position="310"/>
        <end position="353"/>
    </location>
</feature>
<dbReference type="AlphaFoldDB" id="A0A4Q2S2H9"/>
<evidence type="ECO:0000313" key="3">
    <source>
        <dbReference type="Proteomes" id="UP000294071"/>
    </source>
</evidence>
<protein>
    <recommendedName>
        <fullName evidence="4">PPE domain-containing protein</fullName>
    </recommendedName>
</protein>
<proteinExistence type="predicted"/>
<gene>
    <name evidence="2" type="ORF">EUA93_09340</name>
</gene>
<dbReference type="Proteomes" id="UP000294071">
    <property type="component" value="Unassembled WGS sequence"/>
</dbReference>
<sequence>MPANAWELRADVGPLETAALRWDEISALMTRRGDEIVTAARRATEGWDAAAAESYDNHRRQVLLNLDRFTALATQIAGSLRAISAIISSSQRELDQAWTKVSMIPHQVVGESRYLVFQPSEDDDRTKVTSGEQETTEIRRRMSATLEQEGARLRSARAELVMVRTELKTLAGGFFPHGQGPGDDVSGVGTVPPPSTTVLGSSQAGIAALPPIGAISVSMPDLHGVSGNIAPFVASAASGVLGRRGDKKSSGAAPPMGGMGAGAMGARAGTMSRGMASGRSGPTRLATPKLEGRAGARGTAAGGPVDDDEAARVAREKEAAREAKRAAVEERRAERAARKAEREQDKDEKKRYDGVPTEEVTVGSDAEADDAELDDELDDELDAELEAEQADGPDGPEDEPDDDASGRGRRTSVETGSGPGASRR</sequence>
<keyword evidence="3" id="KW-1185">Reference proteome</keyword>
<feature type="compositionally biased region" description="Low complexity" evidence="1">
    <location>
        <begin position="264"/>
        <end position="276"/>
    </location>
</feature>
<feature type="region of interest" description="Disordered" evidence="1">
    <location>
        <begin position="240"/>
        <end position="424"/>
    </location>
</feature>
<dbReference type="EMBL" id="SDWT01000001">
    <property type="protein sequence ID" value="RYB94529.1"/>
    <property type="molecule type" value="Genomic_DNA"/>
</dbReference>
<feature type="compositionally biased region" description="Acidic residues" evidence="1">
    <location>
        <begin position="366"/>
        <end position="403"/>
    </location>
</feature>
<name>A0A4Q2S2H9_9ACTN</name>
<accession>A0A4Q2S2H9</accession>
<evidence type="ECO:0008006" key="4">
    <source>
        <dbReference type="Google" id="ProtNLM"/>
    </source>
</evidence>
<evidence type="ECO:0000256" key="1">
    <source>
        <dbReference type="SAM" id="MobiDB-lite"/>
    </source>
</evidence>
<reference evidence="2 3" key="1">
    <citation type="submission" date="2019-01" db="EMBL/GenBank/DDBJ databases">
        <title>Novel species of Nocardioides.</title>
        <authorList>
            <person name="Liu Q."/>
            <person name="Xin Y.-H."/>
        </authorList>
    </citation>
    <scope>NUCLEOTIDE SEQUENCE [LARGE SCALE GENOMIC DNA]</scope>
    <source>
        <strain evidence="2 3">CGMCC 4.6882</strain>
    </source>
</reference>
<organism evidence="2 3">
    <name type="scientific">Nocardioides oleivorans</name>
    <dbReference type="NCBI Taxonomy" id="273676"/>
    <lineage>
        <taxon>Bacteria</taxon>
        <taxon>Bacillati</taxon>
        <taxon>Actinomycetota</taxon>
        <taxon>Actinomycetes</taxon>
        <taxon>Propionibacteriales</taxon>
        <taxon>Nocardioidaceae</taxon>
        <taxon>Nocardioides</taxon>
    </lineage>
</organism>
<comment type="caution">
    <text evidence="2">The sequence shown here is derived from an EMBL/GenBank/DDBJ whole genome shotgun (WGS) entry which is preliminary data.</text>
</comment>
<dbReference type="RefSeq" id="WP_129399880.1">
    <property type="nucleotide sequence ID" value="NZ_SDWT01000001.1"/>
</dbReference>